<reference evidence="7 8" key="1">
    <citation type="submission" date="2018-03" db="EMBL/GenBank/DDBJ databases">
        <title>Genomic Encyclopedia of Archaeal and Bacterial Type Strains, Phase II (KMG-II): from individual species to whole genera.</title>
        <authorList>
            <person name="Goeker M."/>
        </authorList>
    </citation>
    <scope>NUCLEOTIDE SEQUENCE [LARGE SCALE GENOMIC DNA]</scope>
    <source>
        <strain evidence="7 8">DSM 44720</strain>
    </source>
</reference>
<dbReference type="Gene3D" id="1.10.357.10">
    <property type="entry name" value="Tetracycline Repressor, domain 2"/>
    <property type="match status" value="1"/>
</dbReference>
<dbReference type="InterPro" id="IPR036271">
    <property type="entry name" value="Tet_transcr_reg_TetR-rel_C_sf"/>
</dbReference>
<dbReference type="GO" id="GO:0000976">
    <property type="term" value="F:transcription cis-regulatory region binding"/>
    <property type="evidence" value="ECO:0007669"/>
    <property type="project" value="TreeGrafter"/>
</dbReference>
<dbReference type="PRINTS" id="PR00455">
    <property type="entry name" value="HTHTETR"/>
</dbReference>
<evidence type="ECO:0000256" key="1">
    <source>
        <dbReference type="ARBA" id="ARBA00023015"/>
    </source>
</evidence>
<feature type="DNA-binding region" description="H-T-H motif" evidence="4">
    <location>
        <begin position="44"/>
        <end position="63"/>
    </location>
</feature>
<evidence type="ECO:0000313" key="7">
    <source>
        <dbReference type="EMBL" id="PRY36659.1"/>
    </source>
</evidence>
<dbReference type="Pfam" id="PF00440">
    <property type="entry name" value="TetR_N"/>
    <property type="match status" value="1"/>
</dbReference>
<dbReference type="InterPro" id="IPR011075">
    <property type="entry name" value="TetR_C"/>
</dbReference>
<dbReference type="InterPro" id="IPR001647">
    <property type="entry name" value="HTH_TetR"/>
</dbReference>
<dbReference type="InterPro" id="IPR009057">
    <property type="entry name" value="Homeodomain-like_sf"/>
</dbReference>
<feature type="domain" description="HTH tetR-type" evidence="6">
    <location>
        <begin position="21"/>
        <end position="81"/>
    </location>
</feature>
<dbReference type="PROSITE" id="PS50977">
    <property type="entry name" value="HTH_TETR_2"/>
    <property type="match status" value="1"/>
</dbReference>
<dbReference type="PANTHER" id="PTHR30055">
    <property type="entry name" value="HTH-TYPE TRANSCRIPTIONAL REGULATOR RUTR"/>
    <property type="match status" value="1"/>
</dbReference>
<evidence type="ECO:0000256" key="2">
    <source>
        <dbReference type="ARBA" id="ARBA00023125"/>
    </source>
</evidence>
<keyword evidence="3" id="KW-0804">Transcription</keyword>
<evidence type="ECO:0000256" key="5">
    <source>
        <dbReference type="SAM" id="MobiDB-lite"/>
    </source>
</evidence>
<evidence type="ECO:0000256" key="4">
    <source>
        <dbReference type="PROSITE-ProRule" id="PRU00335"/>
    </source>
</evidence>
<dbReference type="SUPFAM" id="SSF46689">
    <property type="entry name" value="Homeodomain-like"/>
    <property type="match status" value="1"/>
</dbReference>
<dbReference type="GO" id="GO:0003700">
    <property type="term" value="F:DNA-binding transcription factor activity"/>
    <property type="evidence" value="ECO:0007669"/>
    <property type="project" value="TreeGrafter"/>
</dbReference>
<dbReference type="PANTHER" id="PTHR30055:SF149">
    <property type="entry name" value="TETR-FAMILY TRANSCRIPTIONAL REGULATOR"/>
    <property type="match status" value="1"/>
</dbReference>
<keyword evidence="2 4" id="KW-0238">DNA-binding</keyword>
<dbReference type="SUPFAM" id="SSF48498">
    <property type="entry name" value="Tetracyclin repressor-like, C-terminal domain"/>
    <property type="match status" value="1"/>
</dbReference>
<evidence type="ECO:0000259" key="6">
    <source>
        <dbReference type="PROSITE" id="PS50977"/>
    </source>
</evidence>
<evidence type="ECO:0000313" key="8">
    <source>
        <dbReference type="Proteomes" id="UP000239494"/>
    </source>
</evidence>
<organism evidence="7 8">
    <name type="scientific">Umezawaea tangerina</name>
    <dbReference type="NCBI Taxonomy" id="84725"/>
    <lineage>
        <taxon>Bacteria</taxon>
        <taxon>Bacillati</taxon>
        <taxon>Actinomycetota</taxon>
        <taxon>Actinomycetes</taxon>
        <taxon>Pseudonocardiales</taxon>
        <taxon>Pseudonocardiaceae</taxon>
        <taxon>Umezawaea</taxon>
    </lineage>
</organism>
<feature type="compositionally biased region" description="Polar residues" evidence="5">
    <location>
        <begin position="1"/>
        <end position="13"/>
    </location>
</feature>
<dbReference type="EMBL" id="PVTF01000011">
    <property type="protein sequence ID" value="PRY36659.1"/>
    <property type="molecule type" value="Genomic_DNA"/>
</dbReference>
<protein>
    <submittedName>
        <fullName evidence="7">TetR family transcriptional regulator</fullName>
    </submittedName>
</protein>
<accession>A0A2T0STC0</accession>
<dbReference type="AlphaFoldDB" id="A0A2T0STC0"/>
<dbReference type="InterPro" id="IPR050109">
    <property type="entry name" value="HTH-type_TetR-like_transc_reg"/>
</dbReference>
<keyword evidence="8" id="KW-1185">Reference proteome</keyword>
<dbReference type="RefSeq" id="WP_106192026.1">
    <property type="nucleotide sequence ID" value="NZ_PVTF01000011.1"/>
</dbReference>
<comment type="caution">
    <text evidence="7">The sequence shown here is derived from an EMBL/GenBank/DDBJ whole genome shotgun (WGS) entry which is preliminary data.</text>
</comment>
<sequence length="211" mass="22474">MGISKSGDTTRPSPTGRPRDSGRDLAILDATLALLTEVGYDQLSMEAVAGRSGAAKTTIYRRYSDKAALVAAAVEHRSPAKPPRPKGKSLREDVHALTAWLARSISEQDVGLLGALFTGMRSDPRLAEAMRRILRQDQTAMTDGLVHHAACRLAPGAAPLFAEVAPAVILHRVVVVGEPCDAAFVAHLVDDVLLPLLSTPADPNHPHTQET</sequence>
<gene>
    <name evidence="7" type="ORF">CLV43_11131</name>
</gene>
<proteinExistence type="predicted"/>
<evidence type="ECO:0000256" key="3">
    <source>
        <dbReference type="ARBA" id="ARBA00023163"/>
    </source>
</evidence>
<dbReference type="OrthoDB" id="9796019at2"/>
<feature type="region of interest" description="Disordered" evidence="5">
    <location>
        <begin position="1"/>
        <end position="22"/>
    </location>
</feature>
<dbReference type="Pfam" id="PF16859">
    <property type="entry name" value="TetR_C_11"/>
    <property type="match status" value="1"/>
</dbReference>
<dbReference type="Proteomes" id="UP000239494">
    <property type="component" value="Unassembled WGS sequence"/>
</dbReference>
<dbReference type="Gene3D" id="1.10.10.60">
    <property type="entry name" value="Homeodomain-like"/>
    <property type="match status" value="1"/>
</dbReference>
<name>A0A2T0STC0_9PSEU</name>
<keyword evidence="1" id="KW-0805">Transcription regulation</keyword>